<evidence type="ECO:0000313" key="1">
    <source>
        <dbReference type="EMBL" id="SHJ17205.1"/>
    </source>
</evidence>
<evidence type="ECO:0000313" key="2">
    <source>
        <dbReference type="Proteomes" id="UP000184232"/>
    </source>
</evidence>
<sequence>MLNYYISKKGNFTHQEFNNEIELAIAYFSENLKPNKVIFNKTRHSINICYTINDIEYEGTYISIQITIKEKTIGVIDCFLDNKKIFMELSYTSV</sequence>
<organism evidence="1 2">
    <name type="scientific">Flavobacterium haoranii</name>
    <dbReference type="NCBI Taxonomy" id="683124"/>
    <lineage>
        <taxon>Bacteria</taxon>
        <taxon>Pseudomonadati</taxon>
        <taxon>Bacteroidota</taxon>
        <taxon>Flavobacteriia</taxon>
        <taxon>Flavobacteriales</taxon>
        <taxon>Flavobacteriaceae</taxon>
        <taxon>Flavobacterium</taxon>
    </lineage>
</organism>
<proteinExistence type="predicted"/>
<name>A0A1M6H4T6_9FLAO</name>
<dbReference type="RefSeq" id="WP_072783485.1">
    <property type="nucleotide sequence ID" value="NZ_CP045292.1"/>
</dbReference>
<protein>
    <submittedName>
        <fullName evidence="1">Uncharacterized protein</fullName>
    </submittedName>
</protein>
<gene>
    <name evidence="1" type="ORF">SAMN05444337_1430</name>
</gene>
<accession>A0A1M6H4T6</accession>
<keyword evidence="2" id="KW-1185">Reference proteome</keyword>
<dbReference type="AlphaFoldDB" id="A0A1M6H4T6"/>
<reference evidence="2" key="1">
    <citation type="submission" date="2016-11" db="EMBL/GenBank/DDBJ databases">
        <authorList>
            <person name="Varghese N."/>
            <person name="Submissions S."/>
        </authorList>
    </citation>
    <scope>NUCLEOTIDE SEQUENCE [LARGE SCALE GENOMIC DNA]</scope>
    <source>
        <strain evidence="2">DSM 22807</strain>
    </source>
</reference>
<dbReference type="STRING" id="683124.SAMN05444337_1430"/>
<dbReference type="EMBL" id="FQZH01000002">
    <property type="protein sequence ID" value="SHJ17205.1"/>
    <property type="molecule type" value="Genomic_DNA"/>
</dbReference>
<dbReference type="Proteomes" id="UP000184232">
    <property type="component" value="Unassembled WGS sequence"/>
</dbReference>